<dbReference type="PANTHER" id="PTHR45694">
    <property type="entry name" value="GLUTAREDOXIN 2"/>
    <property type="match status" value="1"/>
</dbReference>
<dbReference type="PANTHER" id="PTHR45694:SF18">
    <property type="entry name" value="GLUTAREDOXIN-1-RELATED"/>
    <property type="match status" value="1"/>
</dbReference>
<evidence type="ECO:0000259" key="2">
    <source>
        <dbReference type="Pfam" id="PF00462"/>
    </source>
</evidence>
<dbReference type="GO" id="GO:0034599">
    <property type="term" value="P:cellular response to oxidative stress"/>
    <property type="evidence" value="ECO:0007669"/>
    <property type="project" value="TreeGrafter"/>
</dbReference>
<keyword evidence="1" id="KW-0812">Transmembrane</keyword>
<dbReference type="InterPro" id="IPR011899">
    <property type="entry name" value="Glutaredoxin_euk/vir"/>
</dbReference>
<dbReference type="Pfam" id="PF00462">
    <property type="entry name" value="Glutaredoxin"/>
    <property type="match status" value="1"/>
</dbReference>
<gene>
    <name evidence="3" type="ORF">MAM1_0075c04333</name>
</gene>
<dbReference type="STRING" id="91626.A0A0C9MNP4"/>
<dbReference type="InterPro" id="IPR036249">
    <property type="entry name" value="Thioredoxin-like_sf"/>
</dbReference>
<name>A0A0C9MNP4_9FUNG</name>
<evidence type="ECO:0000313" key="4">
    <source>
        <dbReference type="Proteomes" id="UP000053815"/>
    </source>
</evidence>
<dbReference type="PROSITE" id="PS51354">
    <property type="entry name" value="GLUTAREDOXIN_2"/>
    <property type="match status" value="1"/>
</dbReference>
<dbReference type="Proteomes" id="UP000053815">
    <property type="component" value="Unassembled WGS sequence"/>
</dbReference>
<dbReference type="EMBL" id="DF836364">
    <property type="protein sequence ID" value="GAN04867.1"/>
    <property type="molecule type" value="Genomic_DNA"/>
</dbReference>
<dbReference type="CDD" id="cd03419">
    <property type="entry name" value="GRX_GRXh_1_2_like"/>
    <property type="match status" value="1"/>
</dbReference>
<dbReference type="OrthoDB" id="423313at2759"/>
<keyword evidence="4" id="KW-1185">Reference proteome</keyword>
<dbReference type="GO" id="GO:0005737">
    <property type="term" value="C:cytoplasm"/>
    <property type="evidence" value="ECO:0007669"/>
    <property type="project" value="TreeGrafter"/>
</dbReference>
<dbReference type="NCBIfam" id="TIGR02180">
    <property type="entry name" value="GRX_euk"/>
    <property type="match status" value="1"/>
</dbReference>
<dbReference type="GO" id="GO:0015038">
    <property type="term" value="F:glutathione disulfide oxidoreductase activity"/>
    <property type="evidence" value="ECO:0007669"/>
    <property type="project" value="TreeGrafter"/>
</dbReference>
<dbReference type="InterPro" id="IPR014025">
    <property type="entry name" value="Glutaredoxin_subgr"/>
</dbReference>
<feature type="transmembrane region" description="Helical" evidence="1">
    <location>
        <begin position="42"/>
        <end position="61"/>
    </location>
</feature>
<dbReference type="SUPFAM" id="SSF52833">
    <property type="entry name" value="Thioredoxin-like"/>
    <property type="match status" value="1"/>
</dbReference>
<dbReference type="AlphaFoldDB" id="A0A0C9MNP4"/>
<accession>A0A0C9MNP4</accession>
<dbReference type="Gene3D" id="3.40.30.10">
    <property type="entry name" value="Glutaredoxin"/>
    <property type="match status" value="1"/>
</dbReference>
<dbReference type="InterPro" id="IPR002109">
    <property type="entry name" value="Glutaredoxin"/>
</dbReference>
<protein>
    <submittedName>
        <fullName evidence="3">Thioredoxin-like protein</fullName>
    </submittedName>
</protein>
<dbReference type="PRINTS" id="PR00160">
    <property type="entry name" value="GLUTAREDOXIN"/>
</dbReference>
<keyword evidence="1" id="KW-0472">Membrane</keyword>
<organism evidence="3">
    <name type="scientific">Mucor ambiguus</name>
    <dbReference type="NCBI Taxonomy" id="91626"/>
    <lineage>
        <taxon>Eukaryota</taxon>
        <taxon>Fungi</taxon>
        <taxon>Fungi incertae sedis</taxon>
        <taxon>Mucoromycota</taxon>
        <taxon>Mucoromycotina</taxon>
        <taxon>Mucoromycetes</taxon>
        <taxon>Mucorales</taxon>
        <taxon>Mucorineae</taxon>
        <taxon>Mucoraceae</taxon>
        <taxon>Mucor</taxon>
    </lineage>
</organism>
<sequence>MSTANTSSLPFTVQDDIEAKEKYAAQQRSNNSRSCTSRRIRLWSVIALVSLATLCLVSYYGKGSLTSGLIADSTDSNTVHILPVYANKEDEVENIKPMSLKDEITSRIQDHQLIVFSKTYCPFSKKAKRILGLYNLKEPLEVVEVDLRDDDYQVKMTLNEISGRATFPNIFLNGQSIGGADDLEELHETGQLASLLKENQLLLG</sequence>
<feature type="domain" description="Glutaredoxin" evidence="2">
    <location>
        <begin position="114"/>
        <end position="177"/>
    </location>
</feature>
<evidence type="ECO:0000256" key="1">
    <source>
        <dbReference type="SAM" id="Phobius"/>
    </source>
</evidence>
<evidence type="ECO:0000313" key="3">
    <source>
        <dbReference type="EMBL" id="GAN04867.1"/>
    </source>
</evidence>
<keyword evidence="1" id="KW-1133">Transmembrane helix</keyword>
<proteinExistence type="predicted"/>
<reference evidence="3" key="1">
    <citation type="submission" date="2014-09" db="EMBL/GenBank/DDBJ databases">
        <title>Draft genome sequence of an oleaginous Mucoromycotina fungus Mucor ambiguus NBRC6742.</title>
        <authorList>
            <person name="Takeda I."/>
            <person name="Yamane N."/>
            <person name="Morita T."/>
            <person name="Tamano K."/>
            <person name="Machida M."/>
            <person name="Baker S."/>
            <person name="Koike H."/>
        </authorList>
    </citation>
    <scope>NUCLEOTIDE SEQUENCE</scope>
    <source>
        <strain evidence="3">NBRC 6742</strain>
    </source>
</reference>